<evidence type="ECO:0000259" key="8">
    <source>
        <dbReference type="SMART" id="SM00382"/>
    </source>
</evidence>
<dbReference type="InterPro" id="IPR039421">
    <property type="entry name" value="Type_1_exporter"/>
</dbReference>
<evidence type="ECO:0000256" key="4">
    <source>
        <dbReference type="ARBA" id="ARBA00022840"/>
    </source>
</evidence>
<evidence type="ECO:0000256" key="3">
    <source>
        <dbReference type="ARBA" id="ARBA00022741"/>
    </source>
</evidence>
<dbReference type="AlphaFoldDB" id="A0A9N9H495"/>
<dbReference type="InterPro" id="IPR003593">
    <property type="entry name" value="AAA+_ATPase"/>
</dbReference>
<dbReference type="GO" id="GO:0016020">
    <property type="term" value="C:membrane"/>
    <property type="evidence" value="ECO:0007669"/>
    <property type="project" value="UniProtKB-SubCell"/>
</dbReference>
<dbReference type="Gene3D" id="1.20.1560.10">
    <property type="entry name" value="ABC transporter type 1, transmembrane domain"/>
    <property type="match status" value="1"/>
</dbReference>
<dbReference type="Pfam" id="PF00005">
    <property type="entry name" value="ABC_tran"/>
    <property type="match status" value="1"/>
</dbReference>
<keyword evidence="10" id="KW-1185">Reference proteome</keyword>
<dbReference type="InterPro" id="IPR027417">
    <property type="entry name" value="P-loop_NTPase"/>
</dbReference>
<reference evidence="9" key="1">
    <citation type="submission" date="2021-06" db="EMBL/GenBank/DDBJ databases">
        <authorList>
            <person name="Kallberg Y."/>
            <person name="Tangrot J."/>
            <person name="Rosling A."/>
        </authorList>
    </citation>
    <scope>NUCLEOTIDE SEQUENCE</scope>
    <source>
        <strain evidence="9">MT106</strain>
    </source>
</reference>
<dbReference type="InterPro" id="IPR036640">
    <property type="entry name" value="ABC1_TM_sf"/>
</dbReference>
<dbReference type="EMBL" id="CAJVPL010004314">
    <property type="protein sequence ID" value="CAG8646171.1"/>
    <property type="molecule type" value="Genomic_DNA"/>
</dbReference>
<keyword evidence="2" id="KW-0812">Transmembrane</keyword>
<proteinExistence type="inferred from homology"/>
<organism evidence="9 10">
    <name type="scientific">Ambispora gerdemannii</name>
    <dbReference type="NCBI Taxonomy" id="144530"/>
    <lineage>
        <taxon>Eukaryota</taxon>
        <taxon>Fungi</taxon>
        <taxon>Fungi incertae sedis</taxon>
        <taxon>Mucoromycota</taxon>
        <taxon>Glomeromycotina</taxon>
        <taxon>Glomeromycetes</taxon>
        <taxon>Archaeosporales</taxon>
        <taxon>Ambisporaceae</taxon>
        <taxon>Ambispora</taxon>
    </lineage>
</organism>
<feature type="non-terminal residue" evidence="9">
    <location>
        <position position="233"/>
    </location>
</feature>
<dbReference type="OrthoDB" id="2419680at2759"/>
<dbReference type="Gene3D" id="3.40.50.300">
    <property type="entry name" value="P-loop containing nucleotide triphosphate hydrolases"/>
    <property type="match status" value="1"/>
</dbReference>
<name>A0A9N9H495_9GLOM</name>
<protein>
    <submittedName>
        <fullName evidence="9">12019_t:CDS:1</fullName>
    </submittedName>
</protein>
<evidence type="ECO:0000256" key="1">
    <source>
        <dbReference type="ARBA" id="ARBA00004141"/>
    </source>
</evidence>
<evidence type="ECO:0000256" key="7">
    <source>
        <dbReference type="ARBA" id="ARBA00024363"/>
    </source>
</evidence>
<accession>A0A9N9H495</accession>
<dbReference type="GO" id="GO:0016887">
    <property type="term" value="F:ATP hydrolysis activity"/>
    <property type="evidence" value="ECO:0007669"/>
    <property type="project" value="InterPro"/>
</dbReference>
<keyword evidence="4" id="KW-0067">ATP-binding</keyword>
<evidence type="ECO:0000313" key="9">
    <source>
        <dbReference type="EMBL" id="CAG8646171.1"/>
    </source>
</evidence>
<comment type="caution">
    <text evidence="9">The sequence shown here is derived from an EMBL/GenBank/DDBJ whole genome shotgun (WGS) entry which is preliminary data.</text>
</comment>
<dbReference type="Proteomes" id="UP000789831">
    <property type="component" value="Unassembled WGS sequence"/>
</dbReference>
<dbReference type="GO" id="GO:0005524">
    <property type="term" value="F:ATP binding"/>
    <property type="evidence" value="ECO:0007669"/>
    <property type="project" value="UniProtKB-KW"/>
</dbReference>
<comment type="similarity">
    <text evidence="7">Belongs to the ABC transporter superfamily. ABCB family. Heavy Metal importer (TC 3.A.1.210) subfamily.</text>
</comment>
<dbReference type="InterPro" id="IPR003439">
    <property type="entry name" value="ABC_transporter-like_ATP-bd"/>
</dbReference>
<keyword evidence="5" id="KW-1133">Transmembrane helix</keyword>
<gene>
    <name evidence="9" type="ORF">AGERDE_LOCUS11205</name>
</gene>
<evidence type="ECO:0000256" key="5">
    <source>
        <dbReference type="ARBA" id="ARBA00022989"/>
    </source>
</evidence>
<dbReference type="PANTHER" id="PTHR24221:SF654">
    <property type="entry name" value="ATP-BINDING CASSETTE SUB-FAMILY B MEMBER 6"/>
    <property type="match status" value="1"/>
</dbReference>
<evidence type="ECO:0000313" key="10">
    <source>
        <dbReference type="Proteomes" id="UP000789831"/>
    </source>
</evidence>
<sequence>MTGIVFLPFTKTPAAAMAVLRLAELSDSTKKMAERLKDYPYGLSAQKQINNFLTQPERNDRQKNILISEPITNIALKKVSFAYEGKKLVLKKLNYEFKKGKINYLTGANGSGKSTIISLIMGLYQPQHGEIFINNKYKLQEINLIVWREKIAYAEHNNLVENGLSTGQKQLTDLNELFATSGKKEIFIFDEADNALDENNKKDGKKKTKAEKILEDIEAQLKKLVTEKKELKK</sequence>
<keyword evidence="6" id="KW-0472">Membrane</keyword>
<keyword evidence="3" id="KW-0547">Nucleotide-binding</keyword>
<evidence type="ECO:0000256" key="6">
    <source>
        <dbReference type="ARBA" id="ARBA00023136"/>
    </source>
</evidence>
<evidence type="ECO:0000256" key="2">
    <source>
        <dbReference type="ARBA" id="ARBA00022692"/>
    </source>
</evidence>
<dbReference type="SMART" id="SM00382">
    <property type="entry name" value="AAA"/>
    <property type="match status" value="1"/>
</dbReference>
<dbReference type="GO" id="GO:0034040">
    <property type="term" value="F:ATPase-coupled lipid transmembrane transporter activity"/>
    <property type="evidence" value="ECO:0007669"/>
    <property type="project" value="TreeGrafter"/>
</dbReference>
<feature type="domain" description="AAA+ ATPase" evidence="8">
    <location>
        <begin position="99"/>
        <end position="225"/>
    </location>
</feature>
<dbReference type="PANTHER" id="PTHR24221">
    <property type="entry name" value="ATP-BINDING CASSETTE SUB-FAMILY B"/>
    <property type="match status" value="1"/>
</dbReference>
<dbReference type="SUPFAM" id="SSF52540">
    <property type="entry name" value="P-loop containing nucleoside triphosphate hydrolases"/>
    <property type="match status" value="1"/>
</dbReference>
<comment type="subcellular location">
    <subcellularLocation>
        <location evidence="1">Membrane</location>
        <topology evidence="1">Multi-pass membrane protein</topology>
    </subcellularLocation>
</comment>